<comment type="caution">
    <text evidence="2">The sequence shown here is derived from an EMBL/GenBank/DDBJ whole genome shotgun (WGS) entry which is preliminary data.</text>
</comment>
<protein>
    <submittedName>
        <fullName evidence="2">CoA transferase</fullName>
    </submittedName>
</protein>
<dbReference type="RefSeq" id="WP_277521455.1">
    <property type="nucleotide sequence ID" value="NZ_JAMQOT010000003.1"/>
</dbReference>
<dbReference type="InterPro" id="IPR003673">
    <property type="entry name" value="CoA-Trfase_fam_III"/>
</dbReference>
<dbReference type="Gene3D" id="3.30.1540.10">
    <property type="entry name" value="formyl-coa transferase, domain 3"/>
    <property type="match status" value="1"/>
</dbReference>
<dbReference type="EMBL" id="JAMQOT010000003">
    <property type="protein sequence ID" value="MDF9745938.1"/>
    <property type="molecule type" value="Genomic_DNA"/>
</dbReference>
<keyword evidence="1 2" id="KW-0808">Transferase</keyword>
<accession>A0A9Q4Q362</accession>
<dbReference type="Pfam" id="PF02515">
    <property type="entry name" value="CoA_transf_3"/>
    <property type="match status" value="1"/>
</dbReference>
<sequence length="405" mass="44760">MTADKKILEGVKVVDLSTFVTGGFCSAMLANQGAEVVKVEQPGYGDAVRHSGPPFIDGESPYYWTLNYGKKSLELDLKNERATEALYELVAEADVFIQNFRPGTAERLGVDHETLSEYNEDLVYLAISAFGQTGPWSERSGYDLLIQGMSGIMDVTGEEGRQPVKVGLPMTDLITAMWAAFGTMTALYRRERTGEGEYIDLGMLEATLPWLTKQAGMVFAGEETRRMGTKDPVLAPYQTFETEDGHLNICILNEKLWGELCEALDRPDLPADDRFETNKDRVEHIGELEAEIEDTLSEKTTDQWIEIIAEDAGVPAGPVYDVEEALHNPQIDARGTITEVEHPELGEIPVIEHPLRYDNAESGFDSAPPLLGEHNRAVFRELGYSEEEVEALANAGVFGSGDDEE</sequence>
<proteinExistence type="predicted"/>
<dbReference type="InterPro" id="IPR050483">
    <property type="entry name" value="CoA-transferase_III_domain"/>
</dbReference>
<evidence type="ECO:0000313" key="3">
    <source>
        <dbReference type="Proteomes" id="UP001154061"/>
    </source>
</evidence>
<dbReference type="PANTHER" id="PTHR48207">
    <property type="entry name" value="SUCCINATE--HYDROXYMETHYLGLUTARATE COA-TRANSFERASE"/>
    <property type="match status" value="1"/>
</dbReference>
<dbReference type="PANTHER" id="PTHR48207:SF3">
    <property type="entry name" value="SUCCINATE--HYDROXYMETHYLGLUTARATE COA-TRANSFERASE"/>
    <property type="match status" value="1"/>
</dbReference>
<dbReference type="InterPro" id="IPR044855">
    <property type="entry name" value="CoA-Trfase_III_dom3_sf"/>
</dbReference>
<dbReference type="SUPFAM" id="SSF89796">
    <property type="entry name" value="CoA-transferase family III (CaiB/BaiF)"/>
    <property type="match status" value="1"/>
</dbReference>
<gene>
    <name evidence="2" type="ORF">NDI89_10130</name>
</gene>
<dbReference type="Proteomes" id="UP001154061">
    <property type="component" value="Unassembled WGS sequence"/>
</dbReference>
<reference evidence="2" key="1">
    <citation type="submission" date="2022-06" db="EMBL/GenBank/DDBJ databases">
        <title>Natrinema sp. a new haloarchaeum isolate from saline soil.</title>
        <authorList>
            <person name="Strakova D."/>
            <person name="Galisteo C."/>
            <person name="Sanchez-Porro C."/>
            <person name="Ventosa A."/>
        </authorList>
    </citation>
    <scope>NUCLEOTIDE SEQUENCE</scope>
    <source>
        <strain evidence="2">S1CR25-10</strain>
    </source>
</reference>
<dbReference type="AlphaFoldDB" id="A0A9Q4Q362"/>
<name>A0A9Q4Q362_9EURY</name>
<evidence type="ECO:0000256" key="1">
    <source>
        <dbReference type="ARBA" id="ARBA00022679"/>
    </source>
</evidence>
<evidence type="ECO:0000313" key="2">
    <source>
        <dbReference type="EMBL" id="MDF9745938.1"/>
    </source>
</evidence>
<dbReference type="InterPro" id="IPR023606">
    <property type="entry name" value="CoA-Trfase_III_dom_1_sf"/>
</dbReference>
<dbReference type="GO" id="GO:0008410">
    <property type="term" value="F:CoA-transferase activity"/>
    <property type="evidence" value="ECO:0007669"/>
    <property type="project" value="TreeGrafter"/>
</dbReference>
<organism evidence="2 3">
    <name type="scientific">Natrinema salsiterrestre</name>
    <dbReference type="NCBI Taxonomy" id="2950540"/>
    <lineage>
        <taxon>Archaea</taxon>
        <taxon>Methanobacteriati</taxon>
        <taxon>Methanobacteriota</taxon>
        <taxon>Stenosarchaea group</taxon>
        <taxon>Halobacteria</taxon>
        <taxon>Halobacteriales</taxon>
        <taxon>Natrialbaceae</taxon>
        <taxon>Natrinema</taxon>
    </lineage>
</organism>
<keyword evidence="3" id="KW-1185">Reference proteome</keyword>
<dbReference type="Gene3D" id="3.40.50.10540">
    <property type="entry name" value="Crotonobetainyl-coa:carnitine coa-transferase, domain 1"/>
    <property type="match status" value="1"/>
</dbReference>